<dbReference type="Pfam" id="PF00817">
    <property type="entry name" value="IMS"/>
    <property type="match status" value="1"/>
</dbReference>
<dbReference type="GO" id="GO:0003684">
    <property type="term" value="F:damaged DNA binding"/>
    <property type="evidence" value="ECO:0007669"/>
    <property type="project" value="InterPro"/>
</dbReference>
<dbReference type="GO" id="GO:0003887">
    <property type="term" value="F:DNA-directed DNA polymerase activity"/>
    <property type="evidence" value="ECO:0007669"/>
    <property type="project" value="EnsemblFungi"/>
</dbReference>
<evidence type="ECO:0000259" key="9">
    <source>
        <dbReference type="PROSITE" id="PS50173"/>
    </source>
</evidence>
<dbReference type="SUPFAM" id="SSF56672">
    <property type="entry name" value="DNA/RNA polymerases"/>
    <property type="match status" value="1"/>
</dbReference>
<reference evidence="10 11" key="1">
    <citation type="journal article" date="2016" name="Proc. Natl. Acad. Sci. U.S.A.">
        <title>Comparative genomics of biotechnologically important yeasts.</title>
        <authorList>
            <person name="Riley R."/>
            <person name="Haridas S."/>
            <person name="Wolfe K.H."/>
            <person name="Lopes M.R."/>
            <person name="Hittinger C.T."/>
            <person name="Goeker M."/>
            <person name="Salamov A.A."/>
            <person name="Wisecaver J.H."/>
            <person name="Long T.M."/>
            <person name="Calvey C.H."/>
            <person name="Aerts A.L."/>
            <person name="Barry K.W."/>
            <person name="Choi C."/>
            <person name="Clum A."/>
            <person name="Coughlan A.Y."/>
            <person name="Deshpande S."/>
            <person name="Douglass A.P."/>
            <person name="Hanson S.J."/>
            <person name="Klenk H.-P."/>
            <person name="LaButti K.M."/>
            <person name="Lapidus A."/>
            <person name="Lindquist E.A."/>
            <person name="Lipzen A.M."/>
            <person name="Meier-Kolthoff J.P."/>
            <person name="Ohm R.A."/>
            <person name="Otillar R.P."/>
            <person name="Pangilinan J.L."/>
            <person name="Peng Y."/>
            <person name="Rokas A."/>
            <person name="Rosa C.A."/>
            <person name="Scheuner C."/>
            <person name="Sibirny A.A."/>
            <person name="Slot J.C."/>
            <person name="Stielow J.B."/>
            <person name="Sun H."/>
            <person name="Kurtzman C.P."/>
            <person name="Blackwell M."/>
            <person name="Grigoriev I.V."/>
            <person name="Jeffries T.W."/>
        </authorList>
    </citation>
    <scope>NUCLEOTIDE SEQUENCE [LARGE SCALE GENOMIC DNA]</scope>
    <source>
        <strain evidence="10 11">NRRL Y-2026</strain>
    </source>
</reference>
<dbReference type="InterPro" id="IPR043502">
    <property type="entry name" value="DNA/RNA_pol_sf"/>
</dbReference>
<dbReference type="InterPro" id="IPR043128">
    <property type="entry name" value="Rev_trsase/Diguanyl_cyclase"/>
</dbReference>
<dbReference type="GO" id="GO:0008270">
    <property type="term" value="F:zinc ion binding"/>
    <property type="evidence" value="ECO:0007669"/>
    <property type="project" value="UniProtKB-KW"/>
</dbReference>
<dbReference type="Gene3D" id="3.40.1170.60">
    <property type="match status" value="1"/>
</dbReference>
<dbReference type="PANTHER" id="PTHR45873:SF1">
    <property type="entry name" value="DNA POLYMERASE ETA"/>
    <property type="match status" value="1"/>
</dbReference>
<keyword evidence="3" id="KW-0479">Metal-binding</keyword>
<dbReference type="RefSeq" id="XP_019018498.1">
    <property type="nucleotide sequence ID" value="XM_019162121.1"/>
</dbReference>
<feature type="non-terminal residue" evidence="10">
    <location>
        <position position="421"/>
    </location>
</feature>
<dbReference type="FunFam" id="3.40.1170.60:FF:000008">
    <property type="entry name" value="DNA polymerase eta subunit"/>
    <property type="match status" value="1"/>
</dbReference>
<dbReference type="STRING" id="763406.A0A1E3NMM8"/>
<evidence type="ECO:0000256" key="1">
    <source>
        <dbReference type="ARBA" id="ARBA00004123"/>
    </source>
</evidence>
<proteinExistence type="predicted"/>
<keyword evidence="5" id="KW-0863">Zinc-finger</keyword>
<feature type="domain" description="UmuC" evidence="9">
    <location>
        <begin position="25"/>
        <end position="291"/>
    </location>
</feature>
<sequence>SEFTYKNLLDLNDSRKAYQSPLAVICHIDLNAFFAQCEQLRLGLSEQDPVVCVQWNTLIAVSYAARDYGITRMDRLEQAKQKCPNLIPAHTAVFKKGEPFWKYVDHMPSPATHKVSLDPYRREGKKVLNIFRSECDLVEKASVDESFMDLGRLVFRRILTLFPNILEGMTSKSDTLKPIDHLPQGIDFKGYIIAKKDDAENESAIADEDSSFLVEDWDDLVILVGSMICYELRKKVEEQLGYKTSGGVGKVKTIAKLASGFKKPDQQTIVRNDSVPGFLKYFRLTDFWSMGGKTGSYVKETLGEDISISSIRDQYSSPTELAQALDKNYDLASKIFLMIRGEYALPLEERELLKSMAANKNFRQSIYKKADLIPWINVFIGELILRIQDLDDEYNTISRPTKMTLSVLGSSGTRHSKQCTL</sequence>
<evidence type="ECO:0000256" key="2">
    <source>
        <dbReference type="ARBA" id="ARBA00022679"/>
    </source>
</evidence>
<dbReference type="SUPFAM" id="SSF100879">
    <property type="entry name" value="Lesion bypass DNA polymerase (Y-family), little finger domain"/>
    <property type="match status" value="1"/>
</dbReference>
<dbReference type="InterPro" id="IPR001126">
    <property type="entry name" value="UmuC"/>
</dbReference>
<dbReference type="AlphaFoldDB" id="A0A1E3NMM8"/>
<dbReference type="GO" id="GO:0005634">
    <property type="term" value="C:nucleus"/>
    <property type="evidence" value="ECO:0007669"/>
    <property type="project" value="UniProtKB-SubCell"/>
</dbReference>
<keyword evidence="2" id="KW-0808">Transferase</keyword>
<dbReference type="EMBL" id="KV454002">
    <property type="protein sequence ID" value="ODQ47385.1"/>
    <property type="molecule type" value="Genomic_DNA"/>
</dbReference>
<evidence type="ECO:0000313" key="11">
    <source>
        <dbReference type="Proteomes" id="UP000094455"/>
    </source>
</evidence>
<evidence type="ECO:0000256" key="6">
    <source>
        <dbReference type="ARBA" id="ARBA00022833"/>
    </source>
</evidence>
<evidence type="ECO:0000313" key="10">
    <source>
        <dbReference type="EMBL" id="ODQ47385.1"/>
    </source>
</evidence>
<dbReference type="Gene3D" id="3.30.70.270">
    <property type="match status" value="1"/>
</dbReference>
<dbReference type="GO" id="GO:0007064">
    <property type="term" value="P:mitotic sister chromatid cohesion"/>
    <property type="evidence" value="ECO:0007669"/>
    <property type="project" value="EnsemblFungi"/>
</dbReference>
<dbReference type="GeneID" id="30178808"/>
<dbReference type="Proteomes" id="UP000094455">
    <property type="component" value="Unassembled WGS sequence"/>
</dbReference>
<dbReference type="GO" id="GO:0006281">
    <property type="term" value="P:DNA repair"/>
    <property type="evidence" value="ECO:0007669"/>
    <property type="project" value="UniProtKB-KW"/>
</dbReference>
<keyword evidence="8" id="KW-0539">Nucleus</keyword>
<organism evidence="10 11">
    <name type="scientific">Pichia membranifaciens NRRL Y-2026</name>
    <dbReference type="NCBI Taxonomy" id="763406"/>
    <lineage>
        <taxon>Eukaryota</taxon>
        <taxon>Fungi</taxon>
        <taxon>Dikarya</taxon>
        <taxon>Ascomycota</taxon>
        <taxon>Saccharomycotina</taxon>
        <taxon>Pichiomycetes</taxon>
        <taxon>Pichiales</taxon>
        <taxon>Pichiaceae</taxon>
        <taxon>Pichia</taxon>
    </lineage>
</organism>
<dbReference type="GO" id="GO:0042276">
    <property type="term" value="P:error-prone translesion synthesis"/>
    <property type="evidence" value="ECO:0007669"/>
    <property type="project" value="EnsemblFungi"/>
</dbReference>
<name>A0A1E3NMM8_9ASCO</name>
<keyword evidence="11" id="KW-1185">Reference proteome</keyword>
<evidence type="ECO:0000256" key="7">
    <source>
        <dbReference type="ARBA" id="ARBA00023204"/>
    </source>
</evidence>
<evidence type="ECO:0000256" key="3">
    <source>
        <dbReference type="ARBA" id="ARBA00022723"/>
    </source>
</evidence>
<dbReference type="GO" id="GO:0009314">
    <property type="term" value="P:response to radiation"/>
    <property type="evidence" value="ECO:0007669"/>
    <property type="project" value="TreeGrafter"/>
</dbReference>
<dbReference type="InterPro" id="IPR052230">
    <property type="entry name" value="DNA_polymerase_eta"/>
</dbReference>
<accession>A0A1E3NMM8</accession>
<dbReference type="PROSITE" id="PS50173">
    <property type="entry name" value="UMUC"/>
    <property type="match status" value="1"/>
</dbReference>
<feature type="non-terminal residue" evidence="10">
    <location>
        <position position="1"/>
    </location>
</feature>
<keyword evidence="4" id="KW-0227">DNA damage</keyword>
<dbReference type="OrthoDB" id="5723at2759"/>
<dbReference type="GO" id="GO:0007059">
    <property type="term" value="P:chromosome segregation"/>
    <property type="evidence" value="ECO:0007669"/>
    <property type="project" value="EnsemblFungi"/>
</dbReference>
<dbReference type="Gene3D" id="3.30.1490.100">
    <property type="entry name" value="DNA polymerase, Y-family, little finger domain"/>
    <property type="match status" value="1"/>
</dbReference>
<keyword evidence="7" id="KW-0234">DNA repair</keyword>
<dbReference type="PANTHER" id="PTHR45873">
    <property type="entry name" value="DNA POLYMERASE ETA"/>
    <property type="match status" value="1"/>
</dbReference>
<dbReference type="GO" id="GO:0005657">
    <property type="term" value="C:replication fork"/>
    <property type="evidence" value="ECO:0007669"/>
    <property type="project" value="EnsemblFungi"/>
</dbReference>
<dbReference type="GO" id="GO:0005739">
    <property type="term" value="C:mitochondrion"/>
    <property type="evidence" value="ECO:0007669"/>
    <property type="project" value="EnsemblFungi"/>
</dbReference>
<evidence type="ECO:0000256" key="4">
    <source>
        <dbReference type="ARBA" id="ARBA00022763"/>
    </source>
</evidence>
<protein>
    <recommendedName>
        <fullName evidence="9">UmuC domain-containing protein</fullName>
    </recommendedName>
</protein>
<dbReference type="InterPro" id="IPR036775">
    <property type="entry name" value="DNA_pol_Y-fam_lit_finger_sf"/>
</dbReference>
<dbReference type="GO" id="GO:0035861">
    <property type="term" value="C:site of double-strand break"/>
    <property type="evidence" value="ECO:0007669"/>
    <property type="project" value="TreeGrafter"/>
</dbReference>
<gene>
    <name evidence="10" type="ORF">PICMEDRAFT_19467</name>
</gene>
<evidence type="ECO:0000256" key="5">
    <source>
        <dbReference type="ARBA" id="ARBA00022771"/>
    </source>
</evidence>
<evidence type="ECO:0000256" key="8">
    <source>
        <dbReference type="ARBA" id="ARBA00023242"/>
    </source>
</evidence>
<keyword evidence="6" id="KW-0862">Zinc</keyword>
<dbReference type="GO" id="GO:0070987">
    <property type="term" value="P:error-free translesion synthesis"/>
    <property type="evidence" value="ECO:0007669"/>
    <property type="project" value="EnsemblFungi"/>
</dbReference>
<dbReference type="PIRSF" id="PIRSF036603">
    <property type="entry name" value="DPol_eta"/>
    <property type="match status" value="1"/>
</dbReference>
<comment type="subcellular location">
    <subcellularLocation>
        <location evidence="1">Nucleus</location>
    </subcellularLocation>
</comment>